<dbReference type="KEGG" id="aia:AWH56_025705"/>
<proteinExistence type="predicted"/>
<dbReference type="EMBL" id="LQXD01000010">
    <property type="protein sequence ID" value="OIJ22961.1"/>
    <property type="molecule type" value="Genomic_DNA"/>
</dbReference>
<dbReference type="EMBL" id="CP063356">
    <property type="protein sequence ID" value="QOY35998.1"/>
    <property type="molecule type" value="Genomic_DNA"/>
</dbReference>
<keyword evidence="1" id="KW-0812">Transmembrane</keyword>
<feature type="transmembrane region" description="Helical" evidence="1">
    <location>
        <begin position="84"/>
        <end position="103"/>
    </location>
</feature>
<gene>
    <name evidence="3" type="ORF">AWH56_025705</name>
    <name evidence="2" type="ORF">AWH56_03215</name>
</gene>
<evidence type="ECO:0000313" key="4">
    <source>
        <dbReference type="Proteomes" id="UP000180175"/>
    </source>
</evidence>
<feature type="transmembrane region" description="Helical" evidence="1">
    <location>
        <begin position="142"/>
        <end position="163"/>
    </location>
</feature>
<reference evidence="3 4" key="2">
    <citation type="journal article" date="2017" name="Genome Announc.">
        <title>Draft Genome Sequences of Four Alkaliphilic Bacteria Belonging to the Anaerobacillus Genus.</title>
        <authorList>
            <person name="Bassil N.M."/>
            <person name="Lloyd J.R."/>
        </authorList>
    </citation>
    <scope>NUCLEOTIDE SEQUENCE [LARGE SCALE GENOMIC DNA]</scope>
    <source>
        <strain evidence="3 4">NB2006</strain>
    </source>
</reference>
<feature type="transmembrane region" description="Helical" evidence="1">
    <location>
        <begin position="109"/>
        <end position="130"/>
    </location>
</feature>
<evidence type="ECO:0000313" key="3">
    <source>
        <dbReference type="EMBL" id="QOY35998.1"/>
    </source>
</evidence>
<dbReference type="OrthoDB" id="5431035at2"/>
<evidence type="ECO:0000313" key="2">
    <source>
        <dbReference type="EMBL" id="OIJ22961.1"/>
    </source>
</evidence>
<protein>
    <submittedName>
        <fullName evidence="3">ECF transporter S component</fullName>
    </submittedName>
</protein>
<organism evidence="2 4">
    <name type="scientific">Anaerobacillus isosaccharinicus</name>
    <dbReference type="NCBI Taxonomy" id="1532552"/>
    <lineage>
        <taxon>Bacteria</taxon>
        <taxon>Bacillati</taxon>
        <taxon>Bacillota</taxon>
        <taxon>Bacilli</taxon>
        <taxon>Bacillales</taxon>
        <taxon>Bacillaceae</taxon>
        <taxon>Anaerobacillus</taxon>
    </lineage>
</organism>
<dbReference type="RefSeq" id="WP_071315774.1">
    <property type="nucleotide sequence ID" value="NZ_CP063356.2"/>
</dbReference>
<dbReference type="GO" id="GO:0022857">
    <property type="term" value="F:transmembrane transporter activity"/>
    <property type="evidence" value="ECO:0007669"/>
    <property type="project" value="InterPro"/>
</dbReference>
<dbReference type="Pfam" id="PF07155">
    <property type="entry name" value="ECF-ribofla_trS"/>
    <property type="match status" value="1"/>
</dbReference>
<dbReference type="AlphaFoldDB" id="A0A1S2ME31"/>
<name>A0A1S2ME31_9BACI</name>
<keyword evidence="4" id="KW-1185">Reference proteome</keyword>
<feature type="transmembrane region" description="Helical" evidence="1">
    <location>
        <begin position="49"/>
        <end position="72"/>
    </location>
</feature>
<keyword evidence="1" id="KW-0472">Membrane</keyword>
<reference evidence="2 4" key="1">
    <citation type="submission" date="2016-10" db="EMBL/GenBank/DDBJ databases">
        <title>Draft genome sequences of four alkaliphilic bacteria belonging to the Anaerobacillus genus.</title>
        <authorList>
            <person name="Bassil N.M."/>
            <person name="Lloyd J.R."/>
        </authorList>
    </citation>
    <scope>NUCLEOTIDE SEQUENCE [LARGE SCALE GENOMIC DNA]</scope>
    <source>
        <strain evidence="2 4">NB2006</strain>
    </source>
</reference>
<keyword evidence="1" id="KW-1133">Transmembrane helix</keyword>
<evidence type="ECO:0000256" key="1">
    <source>
        <dbReference type="SAM" id="Phobius"/>
    </source>
</evidence>
<dbReference type="Gene3D" id="1.10.1760.20">
    <property type="match status" value="1"/>
</dbReference>
<dbReference type="InterPro" id="IPR009825">
    <property type="entry name" value="ECF_substrate-spec-like"/>
</dbReference>
<reference evidence="3" key="4">
    <citation type="submission" date="2020-10" db="EMBL/GenBank/DDBJ databases">
        <authorList>
            <person name="Bassil N.M."/>
            <person name="Lloyd J.R."/>
        </authorList>
    </citation>
    <scope>NUCLEOTIDE SEQUENCE</scope>
    <source>
        <strain evidence="3">NB2006</strain>
    </source>
</reference>
<sequence length="169" mass="18045">MEMKKMKQTSKLETRQMILIGMFIALAFVGSFVKIPSPFGTVALDSAPAFIAAMLLGPVPGAIVAFMGHLLTSLNVGFPLTIPIHLLIATEMALICFLVGIIFRKGSLFLALAVGLLLNGVAAPASFILIPQFGLPFFTVMLLPLLIGSVINLIIVAIVVRALKGRITW</sequence>
<accession>A0A1S2ME31</accession>
<reference evidence="3 4" key="3">
    <citation type="journal article" date="2019" name="Int. J. Syst. Evol. Microbiol.">
        <title>Anaerobacillus isosaccharinicus sp. nov., an alkaliphilic bacterium which degrades isosaccharinic acid.</title>
        <authorList>
            <person name="Bassil N.M."/>
            <person name="Lloyd J.R."/>
        </authorList>
    </citation>
    <scope>NUCLEOTIDE SEQUENCE [LARGE SCALE GENOMIC DNA]</scope>
    <source>
        <strain evidence="3 4">NB2006</strain>
    </source>
</reference>
<dbReference type="Proteomes" id="UP000180175">
    <property type="component" value="Chromosome"/>
</dbReference>